<sequence length="49" mass="5937">MIEERQKKPFESFKDIEERVKGIKNIQNIIYERIILELSGKEKIKLFTI</sequence>
<comment type="caution">
    <text evidence="1">The sequence shown here is derived from an EMBL/GenBank/DDBJ whole genome shotgun (WGS) entry which is preliminary data.</text>
</comment>
<name>A0A2T9WQT7_NANST</name>
<evidence type="ECO:0000313" key="1">
    <source>
        <dbReference type="EMBL" id="PVU70207.1"/>
    </source>
</evidence>
<proteinExistence type="predicted"/>
<dbReference type="PANTHER" id="PTHR40734">
    <property type="entry name" value="TRNA-SPECIFIC ADENOSINE DEAMINASE-RELATED"/>
    <property type="match status" value="1"/>
</dbReference>
<organism evidence="1 2">
    <name type="scientific">Nanobsidianus stetteri</name>
    <dbReference type="NCBI Taxonomy" id="1294122"/>
    <lineage>
        <taxon>Archaea</taxon>
        <taxon>Nanobdellota</taxon>
        <taxon>Candidatus Nanoarchaeia</taxon>
        <taxon>Nanoarchaeales</taxon>
        <taxon>Nanopusillaceae</taxon>
        <taxon>Candidatus Nanobsidianus</taxon>
    </lineage>
</organism>
<evidence type="ECO:0000313" key="2">
    <source>
        <dbReference type="Proteomes" id="UP000245908"/>
    </source>
</evidence>
<accession>A0A2T9WQT7</accession>
<dbReference type="PANTHER" id="PTHR40734:SF1">
    <property type="entry name" value="DNA-BINDING PROTEIN"/>
    <property type="match status" value="1"/>
</dbReference>
<dbReference type="AlphaFoldDB" id="A0A2T9WQT7"/>
<dbReference type="Proteomes" id="UP000245908">
    <property type="component" value="Unassembled WGS sequence"/>
</dbReference>
<gene>
    <name evidence="1" type="ORF">DDW05_03035</name>
</gene>
<dbReference type="EMBL" id="QEFH01000031">
    <property type="protein sequence ID" value="PVU70207.1"/>
    <property type="molecule type" value="Genomic_DNA"/>
</dbReference>
<dbReference type="Gene3D" id="1.10.150.280">
    <property type="entry name" value="AF1531-like domain"/>
    <property type="match status" value="1"/>
</dbReference>
<dbReference type="InterPro" id="IPR007003">
    <property type="entry name" value="DUF655"/>
</dbReference>
<dbReference type="Pfam" id="PF04919">
    <property type="entry name" value="DUF655"/>
    <property type="match status" value="1"/>
</dbReference>
<reference evidence="1 2" key="1">
    <citation type="journal article" date="2015" name="Appl. Environ. Microbiol.">
        <title>Nanoarchaeota, Their Sulfolobales Host, and Nanoarchaeota Virus Distribution across Yellowstone National Park Hot Springs.</title>
        <authorList>
            <person name="Munson-McGee J.H."/>
            <person name="Field E.K."/>
            <person name="Bateson M."/>
            <person name="Rooney C."/>
            <person name="Stepanauskas R."/>
            <person name="Young M.J."/>
        </authorList>
    </citation>
    <scope>NUCLEOTIDE SEQUENCE [LARGE SCALE GENOMIC DNA]</scope>
    <source>
        <strain evidence="1">SCGC AB-777_O03</strain>
    </source>
</reference>
<protein>
    <submittedName>
        <fullName evidence="1">Uncharacterized protein</fullName>
    </submittedName>
</protein>
<dbReference type="SUPFAM" id="SSF160975">
    <property type="entry name" value="AF1531-like"/>
    <property type="match status" value="1"/>
</dbReference>